<evidence type="ECO:0000256" key="2">
    <source>
        <dbReference type="SAM" id="SignalP"/>
    </source>
</evidence>
<keyword evidence="2" id="KW-0732">Signal</keyword>
<dbReference type="InParanoid" id="B0CZ20"/>
<accession>B0CZ20</accession>
<organism evidence="4">
    <name type="scientific">Laccaria bicolor (strain S238N-H82 / ATCC MYA-4686)</name>
    <name type="common">Bicoloured deceiver</name>
    <name type="synonym">Laccaria laccata var. bicolor</name>
    <dbReference type="NCBI Taxonomy" id="486041"/>
    <lineage>
        <taxon>Eukaryota</taxon>
        <taxon>Fungi</taxon>
        <taxon>Dikarya</taxon>
        <taxon>Basidiomycota</taxon>
        <taxon>Agaricomycotina</taxon>
        <taxon>Agaricomycetes</taxon>
        <taxon>Agaricomycetidae</taxon>
        <taxon>Agaricales</taxon>
        <taxon>Agaricineae</taxon>
        <taxon>Hydnangiaceae</taxon>
        <taxon>Laccaria</taxon>
    </lineage>
</organism>
<dbReference type="AlphaFoldDB" id="B0CZ20"/>
<keyword evidence="1" id="KW-0812">Transmembrane</keyword>
<feature type="chain" id="PRO_5002748770" evidence="2">
    <location>
        <begin position="22"/>
        <end position="92"/>
    </location>
</feature>
<sequence length="92" mass="10645">MSPMHATVIFFFSSFLLISLSLPHDARIPRLMHEDGEQRLDPMPPSSSIVFILFLMIWRLSYSTVRNNLNGIYAKRICVFCVLYAKRVCSMC</sequence>
<dbReference type="EMBL" id="DS547094">
    <property type="protein sequence ID" value="EDR12986.1"/>
    <property type="molecule type" value="Genomic_DNA"/>
</dbReference>
<dbReference type="KEGG" id="lbc:LACBIDRAFT_312088"/>
<evidence type="ECO:0000313" key="3">
    <source>
        <dbReference type="EMBL" id="EDR12986.1"/>
    </source>
</evidence>
<evidence type="ECO:0000313" key="4">
    <source>
        <dbReference type="Proteomes" id="UP000001194"/>
    </source>
</evidence>
<dbReference type="RefSeq" id="XP_001877250.1">
    <property type="nucleotide sequence ID" value="XM_001877215.1"/>
</dbReference>
<feature type="signal peptide" evidence="2">
    <location>
        <begin position="1"/>
        <end position="21"/>
    </location>
</feature>
<keyword evidence="1" id="KW-0472">Membrane</keyword>
<keyword evidence="1" id="KW-1133">Transmembrane helix</keyword>
<protein>
    <submittedName>
        <fullName evidence="3">Predicted protein</fullName>
    </submittedName>
</protein>
<keyword evidence="4" id="KW-1185">Reference proteome</keyword>
<dbReference type="HOGENOM" id="CLU_2413614_0_0_1"/>
<feature type="transmembrane region" description="Helical" evidence="1">
    <location>
        <begin position="47"/>
        <end position="65"/>
    </location>
</feature>
<gene>
    <name evidence="3" type="ORF">LACBIDRAFT_312088</name>
</gene>
<reference evidence="3 4" key="1">
    <citation type="journal article" date="2008" name="Nature">
        <title>The genome of Laccaria bicolor provides insights into mycorrhizal symbiosis.</title>
        <authorList>
            <person name="Martin F."/>
            <person name="Aerts A."/>
            <person name="Ahren D."/>
            <person name="Brun A."/>
            <person name="Danchin E.G.J."/>
            <person name="Duchaussoy F."/>
            <person name="Gibon J."/>
            <person name="Kohler A."/>
            <person name="Lindquist E."/>
            <person name="Pereda V."/>
            <person name="Salamov A."/>
            <person name="Shapiro H.J."/>
            <person name="Wuyts J."/>
            <person name="Blaudez D."/>
            <person name="Buee M."/>
            <person name="Brokstein P."/>
            <person name="Canbaeck B."/>
            <person name="Cohen D."/>
            <person name="Courty P.E."/>
            <person name="Coutinho P.M."/>
            <person name="Delaruelle C."/>
            <person name="Detter J.C."/>
            <person name="Deveau A."/>
            <person name="DiFazio S."/>
            <person name="Duplessis S."/>
            <person name="Fraissinet-Tachet L."/>
            <person name="Lucic E."/>
            <person name="Frey-Klett P."/>
            <person name="Fourrey C."/>
            <person name="Feussner I."/>
            <person name="Gay G."/>
            <person name="Grimwood J."/>
            <person name="Hoegger P.J."/>
            <person name="Jain P."/>
            <person name="Kilaru S."/>
            <person name="Labbe J."/>
            <person name="Lin Y.C."/>
            <person name="Legue V."/>
            <person name="Le Tacon F."/>
            <person name="Marmeisse R."/>
            <person name="Melayah D."/>
            <person name="Montanini B."/>
            <person name="Muratet M."/>
            <person name="Nehls U."/>
            <person name="Niculita-Hirzel H."/>
            <person name="Oudot-Le Secq M.P."/>
            <person name="Peter M."/>
            <person name="Quesneville H."/>
            <person name="Rajashekar B."/>
            <person name="Reich M."/>
            <person name="Rouhier N."/>
            <person name="Schmutz J."/>
            <person name="Yin T."/>
            <person name="Chalot M."/>
            <person name="Henrissat B."/>
            <person name="Kuees U."/>
            <person name="Lucas S."/>
            <person name="Van de Peer Y."/>
            <person name="Podila G.K."/>
            <person name="Polle A."/>
            <person name="Pukkila P.J."/>
            <person name="Richardson P.M."/>
            <person name="Rouze P."/>
            <person name="Sanders I.R."/>
            <person name="Stajich J.E."/>
            <person name="Tunlid A."/>
            <person name="Tuskan G."/>
            <person name="Grigoriev I.V."/>
        </authorList>
    </citation>
    <scope>NUCLEOTIDE SEQUENCE [LARGE SCALE GENOMIC DNA]</scope>
    <source>
        <strain evidence="4">S238N-H82 / ATCC MYA-4686</strain>
    </source>
</reference>
<proteinExistence type="predicted"/>
<evidence type="ECO:0000256" key="1">
    <source>
        <dbReference type="SAM" id="Phobius"/>
    </source>
</evidence>
<name>B0CZ20_LACBS</name>
<dbReference type="Proteomes" id="UP000001194">
    <property type="component" value="Unassembled WGS sequence"/>
</dbReference>
<dbReference type="GeneID" id="6072079"/>